<reference evidence="1 2" key="1">
    <citation type="journal article" date="2019" name="Int. J. Syst. Evol. Microbiol.">
        <title>The Global Catalogue of Microorganisms (GCM) 10K type strain sequencing project: providing services to taxonomists for standard genome sequencing and annotation.</title>
        <authorList>
            <consortium name="The Broad Institute Genomics Platform"/>
            <consortium name="The Broad Institute Genome Sequencing Center for Infectious Disease"/>
            <person name="Wu L."/>
            <person name="Ma J."/>
        </authorList>
    </citation>
    <scope>NUCLEOTIDE SEQUENCE [LARGE SCALE GENOMIC DNA]</scope>
    <source>
        <strain evidence="1 2">JCM 4358</strain>
    </source>
</reference>
<dbReference type="Pfam" id="PF19671">
    <property type="entry name" value="DUF6174"/>
    <property type="match status" value="1"/>
</dbReference>
<protein>
    <submittedName>
        <fullName evidence="1">Uncharacterized protein</fullName>
    </submittedName>
</protein>
<comment type="caution">
    <text evidence="1">The sequence shown here is derived from an EMBL/GenBank/DDBJ whole genome shotgun (WGS) entry which is preliminary data.</text>
</comment>
<dbReference type="EMBL" id="BAAASE010000002">
    <property type="protein sequence ID" value="GAA2389283.1"/>
    <property type="molecule type" value="Genomic_DNA"/>
</dbReference>
<name>A0ABN3HX99_9ACTN</name>
<dbReference type="InterPro" id="IPR046172">
    <property type="entry name" value="DUF6174"/>
</dbReference>
<evidence type="ECO:0000313" key="1">
    <source>
        <dbReference type="EMBL" id="GAA2389283.1"/>
    </source>
</evidence>
<dbReference type="Proteomes" id="UP001499986">
    <property type="component" value="Unassembled WGS sequence"/>
</dbReference>
<keyword evidence="2" id="KW-1185">Reference proteome</keyword>
<accession>A0ABN3HX99</accession>
<dbReference type="RefSeq" id="WP_346137856.1">
    <property type="nucleotide sequence ID" value="NZ_BAAASE010000002.1"/>
</dbReference>
<sequence length="67" mass="7302">MRQLPGEVPTLGRLLAEMAQARRDKADTAEAEYAADGHPVRILVDWDKNAVDDEALYVISAYESAAG</sequence>
<gene>
    <name evidence="1" type="ORF">GCM10010255_17080</name>
</gene>
<organism evidence="1 2">
    <name type="scientific">Streptomyces coeruleofuscus</name>
    <dbReference type="NCBI Taxonomy" id="66879"/>
    <lineage>
        <taxon>Bacteria</taxon>
        <taxon>Bacillati</taxon>
        <taxon>Actinomycetota</taxon>
        <taxon>Actinomycetes</taxon>
        <taxon>Kitasatosporales</taxon>
        <taxon>Streptomycetaceae</taxon>
        <taxon>Streptomyces</taxon>
    </lineage>
</organism>
<proteinExistence type="predicted"/>
<evidence type="ECO:0000313" key="2">
    <source>
        <dbReference type="Proteomes" id="UP001499986"/>
    </source>
</evidence>